<comment type="caution">
    <text evidence="5">The sequence shown here is derived from an EMBL/GenBank/DDBJ whole genome shotgun (WGS) entry which is preliminary data.</text>
</comment>
<feature type="transmembrane region" description="Helical" evidence="3">
    <location>
        <begin position="121"/>
        <end position="140"/>
    </location>
</feature>
<dbReference type="PROSITE" id="PS50887">
    <property type="entry name" value="GGDEF"/>
    <property type="match status" value="1"/>
</dbReference>
<name>A0ABT0DPU6_9HYPH</name>
<feature type="transmembrane region" description="Helical" evidence="3">
    <location>
        <begin position="191"/>
        <end position="212"/>
    </location>
</feature>
<dbReference type="PANTHER" id="PTHR45138">
    <property type="entry name" value="REGULATORY COMPONENTS OF SENSORY TRANSDUCTION SYSTEM"/>
    <property type="match status" value="1"/>
</dbReference>
<sequence>MRGATFLLVVNFFIGLSFAAAFLGVARQSRSSLGRWCTAGFLCAAGTVTVEALAPLLSSEAEISLLSSSLLLAGVTLIAAGIARHYRPDASILPILALFVAAEALNLALRPGLPRGTLAYTLLYQMPYAAMLALAAGFVLDARRRRTVDAALAAVLAAGALHFLAKALLPLVEGLQAPGVRDYILSAYGYYSQTLGAVLSLLLGLALLGVLVDEVMSETRHALQRDGLSGALNRAAFIERAGVMLARLANGRTACLVMVDLDHFKSINDRFGHAAGDEVIRAVGAVLTRAAGGDALCGRLGGEEFCLLLPEEGTEGARRRVEAIRAALAGLVFARLPPGERVTASFGMALAREGAVLDEVLDAADRALYAAKQAGRDRYALAVEADGASLAAARLRPR</sequence>
<keyword evidence="3" id="KW-0472">Membrane</keyword>
<gene>
    <name evidence="5" type="ORF">MWN33_14330</name>
</gene>
<dbReference type="RefSeq" id="WP_247201720.1">
    <property type="nucleotide sequence ID" value="NZ_JALKCG010000006.1"/>
</dbReference>
<dbReference type="SUPFAM" id="SSF55073">
    <property type="entry name" value="Nucleotide cyclase"/>
    <property type="match status" value="1"/>
</dbReference>
<feature type="transmembrane region" description="Helical" evidence="3">
    <location>
        <begin position="38"/>
        <end position="57"/>
    </location>
</feature>
<proteinExistence type="predicted"/>
<feature type="transmembrane region" description="Helical" evidence="3">
    <location>
        <begin position="6"/>
        <end position="26"/>
    </location>
</feature>
<keyword evidence="6" id="KW-1185">Reference proteome</keyword>
<feature type="transmembrane region" description="Helical" evidence="3">
    <location>
        <begin position="63"/>
        <end position="83"/>
    </location>
</feature>
<dbReference type="InterPro" id="IPR043128">
    <property type="entry name" value="Rev_trsase/Diguanyl_cyclase"/>
</dbReference>
<dbReference type="InterPro" id="IPR050469">
    <property type="entry name" value="Diguanylate_Cyclase"/>
</dbReference>
<dbReference type="NCBIfam" id="TIGR00254">
    <property type="entry name" value="GGDEF"/>
    <property type="match status" value="1"/>
</dbReference>
<evidence type="ECO:0000259" key="4">
    <source>
        <dbReference type="PROSITE" id="PS50887"/>
    </source>
</evidence>
<evidence type="ECO:0000256" key="1">
    <source>
        <dbReference type="ARBA" id="ARBA00012528"/>
    </source>
</evidence>
<dbReference type="SMART" id="SM00267">
    <property type="entry name" value="GGDEF"/>
    <property type="match status" value="1"/>
</dbReference>
<dbReference type="PANTHER" id="PTHR45138:SF9">
    <property type="entry name" value="DIGUANYLATE CYCLASE DGCM-RELATED"/>
    <property type="match status" value="1"/>
</dbReference>
<evidence type="ECO:0000256" key="3">
    <source>
        <dbReference type="SAM" id="Phobius"/>
    </source>
</evidence>
<evidence type="ECO:0000313" key="5">
    <source>
        <dbReference type="EMBL" id="MCK0209209.1"/>
    </source>
</evidence>
<dbReference type="EMBL" id="JALKCG010000006">
    <property type="protein sequence ID" value="MCK0209209.1"/>
    <property type="molecule type" value="Genomic_DNA"/>
</dbReference>
<protein>
    <recommendedName>
        <fullName evidence="1">diguanylate cyclase</fullName>
        <ecNumber evidence="1">2.7.7.65</ecNumber>
    </recommendedName>
</protein>
<keyword evidence="3" id="KW-1133">Transmembrane helix</keyword>
<accession>A0ABT0DPU6</accession>
<dbReference type="InterPro" id="IPR029787">
    <property type="entry name" value="Nucleotide_cyclase"/>
</dbReference>
<evidence type="ECO:0000256" key="2">
    <source>
        <dbReference type="ARBA" id="ARBA00034247"/>
    </source>
</evidence>
<dbReference type="Pfam" id="PF00990">
    <property type="entry name" value="GGDEF"/>
    <property type="match status" value="1"/>
</dbReference>
<dbReference type="InterPro" id="IPR000160">
    <property type="entry name" value="GGDEF_dom"/>
</dbReference>
<feature type="domain" description="GGDEF" evidence="4">
    <location>
        <begin position="252"/>
        <end position="384"/>
    </location>
</feature>
<organism evidence="5 6">
    <name type="scientific">Ancylobacter koreensis</name>
    <dbReference type="NCBI Taxonomy" id="266121"/>
    <lineage>
        <taxon>Bacteria</taxon>
        <taxon>Pseudomonadati</taxon>
        <taxon>Pseudomonadota</taxon>
        <taxon>Alphaproteobacteria</taxon>
        <taxon>Hyphomicrobiales</taxon>
        <taxon>Xanthobacteraceae</taxon>
        <taxon>Ancylobacter</taxon>
    </lineage>
</organism>
<reference evidence="6" key="1">
    <citation type="submission" date="2023-07" db="EMBL/GenBank/DDBJ databases">
        <title>Ancylobacter moscoviensis sp. nov., facultatively methylotrophic bacteria from activated sludge and the reclassification of Starkeya novella (Starkey 1934) Kelly et al. 2000 as Ancylobacter novellus comb. nov., Starkeya koreensis Im et al. 2006 as Ancylobacter koreensis comb.nov., Angulomicrobium tetraedrale Vasil'eva et al. 1986 as Ancylobacter tetraedralis comb. nov., Angulomicrobium amanitiforme Fritz et al. 2004 as Ancylobacter amanitiformis comb. nov. and Methylorhabdus multivorans Doronina et al. 1996 as Ancylobacter multivorans comb. nov. and emended description of the genus Ancylobacter.</title>
        <authorList>
            <person name="Doronina N."/>
            <person name="Chemodurova A."/>
            <person name="Grouzdev D."/>
            <person name="Koziaeva V."/>
            <person name="Shi W."/>
            <person name="Wu L."/>
            <person name="Kaparullina E."/>
        </authorList>
    </citation>
    <scope>NUCLEOTIDE SEQUENCE [LARGE SCALE GENOMIC DNA]</scope>
    <source>
        <strain evidence="6">Jip08</strain>
    </source>
</reference>
<comment type="catalytic activity">
    <reaction evidence="2">
        <text>2 GTP = 3',3'-c-di-GMP + 2 diphosphate</text>
        <dbReference type="Rhea" id="RHEA:24898"/>
        <dbReference type="ChEBI" id="CHEBI:33019"/>
        <dbReference type="ChEBI" id="CHEBI:37565"/>
        <dbReference type="ChEBI" id="CHEBI:58805"/>
        <dbReference type="EC" id="2.7.7.65"/>
    </reaction>
</comment>
<keyword evidence="3" id="KW-0812">Transmembrane</keyword>
<evidence type="ECO:0000313" key="6">
    <source>
        <dbReference type="Proteomes" id="UP001202867"/>
    </source>
</evidence>
<feature type="transmembrane region" description="Helical" evidence="3">
    <location>
        <begin position="90"/>
        <end position="109"/>
    </location>
</feature>
<dbReference type="EC" id="2.7.7.65" evidence="1"/>
<dbReference type="Gene3D" id="3.30.70.270">
    <property type="match status" value="1"/>
</dbReference>
<dbReference type="Proteomes" id="UP001202867">
    <property type="component" value="Unassembled WGS sequence"/>
</dbReference>
<dbReference type="CDD" id="cd01949">
    <property type="entry name" value="GGDEF"/>
    <property type="match status" value="1"/>
</dbReference>
<feature type="transmembrane region" description="Helical" evidence="3">
    <location>
        <begin position="152"/>
        <end position="171"/>
    </location>
</feature>